<evidence type="ECO:0000259" key="4">
    <source>
        <dbReference type="PROSITE" id="PS50821"/>
    </source>
</evidence>
<evidence type="ECO:0000259" key="5">
    <source>
        <dbReference type="PROSITE" id="PS50822"/>
    </source>
</evidence>
<feature type="compositionally biased region" description="Low complexity" evidence="2">
    <location>
        <begin position="433"/>
        <end position="446"/>
    </location>
</feature>
<dbReference type="InterPro" id="IPR036397">
    <property type="entry name" value="RNaseH_sf"/>
</dbReference>
<dbReference type="CDD" id="cd02846">
    <property type="entry name" value="PAZ_argonaute_like"/>
    <property type="match status" value="1"/>
</dbReference>
<dbReference type="Gene3D" id="3.40.50.2300">
    <property type="match status" value="1"/>
</dbReference>
<dbReference type="InterPro" id="IPR012337">
    <property type="entry name" value="RNaseH-like_sf"/>
</dbReference>
<dbReference type="Pfam" id="PF08699">
    <property type="entry name" value="ArgoL1"/>
    <property type="match status" value="1"/>
</dbReference>
<dbReference type="InterPro" id="IPR014811">
    <property type="entry name" value="ArgoL1"/>
</dbReference>
<dbReference type="SMART" id="SM00949">
    <property type="entry name" value="PAZ"/>
    <property type="match status" value="1"/>
</dbReference>
<dbReference type="Pfam" id="PF14040">
    <property type="entry name" value="DNase_NucA_NucB"/>
    <property type="match status" value="1"/>
</dbReference>
<keyword evidence="7" id="KW-1185">Reference proteome</keyword>
<evidence type="ECO:0000256" key="2">
    <source>
        <dbReference type="SAM" id="MobiDB-lite"/>
    </source>
</evidence>
<accession>A0A9P6CER7</accession>
<protein>
    <submittedName>
        <fullName evidence="6">Piwi domain-containing protein</fullName>
    </submittedName>
</protein>
<dbReference type="PROSITE" id="PS50822">
    <property type="entry name" value="PIWI"/>
    <property type="match status" value="1"/>
</dbReference>
<dbReference type="Proteomes" id="UP000807353">
    <property type="component" value="Unassembled WGS sequence"/>
</dbReference>
<organism evidence="6 7">
    <name type="scientific">Collybia nuda</name>
    <dbReference type="NCBI Taxonomy" id="64659"/>
    <lineage>
        <taxon>Eukaryota</taxon>
        <taxon>Fungi</taxon>
        <taxon>Dikarya</taxon>
        <taxon>Basidiomycota</taxon>
        <taxon>Agaricomycotina</taxon>
        <taxon>Agaricomycetes</taxon>
        <taxon>Agaricomycetidae</taxon>
        <taxon>Agaricales</taxon>
        <taxon>Tricholomatineae</taxon>
        <taxon>Clitocybaceae</taxon>
        <taxon>Collybia</taxon>
    </lineage>
</organism>
<comment type="caution">
    <text evidence="6">The sequence shown here is derived from an EMBL/GenBank/DDBJ whole genome shotgun (WGS) entry which is preliminary data.</text>
</comment>
<dbReference type="SMART" id="SM00950">
    <property type="entry name" value="Piwi"/>
    <property type="match status" value="1"/>
</dbReference>
<dbReference type="SUPFAM" id="SSF101690">
    <property type="entry name" value="PAZ domain"/>
    <property type="match status" value="1"/>
</dbReference>
<dbReference type="EMBL" id="MU150265">
    <property type="protein sequence ID" value="KAF9463147.1"/>
    <property type="molecule type" value="Genomic_DNA"/>
</dbReference>
<feature type="signal peptide" evidence="3">
    <location>
        <begin position="1"/>
        <end position="29"/>
    </location>
</feature>
<feature type="region of interest" description="Disordered" evidence="2">
    <location>
        <begin position="425"/>
        <end position="458"/>
    </location>
</feature>
<feature type="domain" description="Piwi" evidence="5">
    <location>
        <begin position="1030"/>
        <end position="1327"/>
    </location>
</feature>
<dbReference type="Gene3D" id="2.170.260.10">
    <property type="entry name" value="paz domain"/>
    <property type="match status" value="1"/>
</dbReference>
<dbReference type="PROSITE" id="PS50821">
    <property type="entry name" value="PAZ"/>
    <property type="match status" value="1"/>
</dbReference>
<sequence>MNHPGLFLAIALPLNLALLLLILLPYVLGAEAAFTNASFPITPFSFASMSSRRMGFYALINDVPGISEKRQTGECEIPGGLRLLVARQVISVAQLGVVQSAPFVLELKSAAPPVMLSACVANPLLGLLPSYSRYSTQGDECCSSEACCNGNCCASGSICERGECINEELKDKIIRFDIMDNNLNVSEEKTPIPSHSAVAIKRKEPKLGEMQVYPPASSLEGGKSTDAIERAINCVPKRENDHQGGKFGGLQSKLRSREIPFERGDKFVISIDCNKVLGDLAPRSKDMKGMMYEGLVDIGERNLEEKKLSVALKVRDGGEITMSGNETVDPGLVGLLDGNQKHSYLAAPFGDLDPGNYSMKIQIMNGSTFGGFVLDNEGFNFSTNDTGIGAGQSQEYTFSLEDWTPGMGLFLGTTNNRTRIRWNLDGTLGQPAPNATTNSSSFPTPTGTGGGQQESPNSAAQGTFGTKFILGHMMRVKHAQLPPPFVLKLFKKATSYNAIGSRISVGEFCAVNDSLPRVNRKKFIKVQPRILDFWAAVLRFWDFVDNRYYPFEITHNTMVMFLPNENIDKAPRKRQEIIHKLQTVVAPDIFSPRAVYDGKALLYAPQALQLPSSGGGTFLVSLTSQAPVIGTRGTFQVKISQTIGDVIKPESDINRLIMTRQTSTQAAIATNLLQLLIRQQSNQQHPNNNKAYFTPVGKREIAYGLELWRGYFQSVRPTIGKMLVNIDTATSAVYSSEDFVASCMQVTGSRDVRELATLDGRNMKFHILKKFLLNVRITVRTIGGGKRPKVIRDLVPFAGNYEFPKDDQTITINEYYKQAYGIKLKFPNLPGIQISGKNAPFPIIIPAELCAIIPGQLYKKAIPDHLTKSMVDFATIRPDDRLRQIQHGGGIQSPLTDYQNSEFIVESGMVVNASPISISGRILDPPKMKYGENEVRPRDGAWNVVNQKLHTPKALTCWAVVNFCPTKIPSQGCQDMMQNLMKCCGILGTSTSQPGVIEVGSGHAVEKALTNALQKSRETLGSRFSGQSFLLIVILPLKAAEIRLRVKHWGDIIQGVQTQCLREDKVTGARDQYWNNVALKLNARLGGYNALTDTSIMRQLSQEPYMIMGADVGHPAPGVKRPSITSLVWSHDRFATQYAAFTKLQHPRLEMIGALKEMVKDAIVAFGSKNKASPRRIIFFRDGVSEGEFEQIAEGEIGAVKGAFDEIWAERGLKEPKPTLTFIIVGKRHHVVFFPQDANARDKTGNCRAGFVADQGICHPVIPDFYLQSHAAVKGTSRSGHYSVLADENYHYNLDKLQEIAFALCHVYAKATRSISIPAPVYYADLVCSRGDFHFGPDSNLTFTDNATSTSDSKDFDLERWVNGWLPANKNSNKTMYFL</sequence>
<dbReference type="InterPro" id="IPR029476">
    <property type="entry name" value="DNase_NucA_NucB"/>
</dbReference>
<evidence type="ECO:0000256" key="3">
    <source>
        <dbReference type="SAM" id="SignalP"/>
    </source>
</evidence>
<dbReference type="Pfam" id="PF02170">
    <property type="entry name" value="PAZ"/>
    <property type="match status" value="1"/>
</dbReference>
<dbReference type="InterPro" id="IPR036085">
    <property type="entry name" value="PAZ_dom_sf"/>
</dbReference>
<proteinExistence type="inferred from homology"/>
<feature type="chain" id="PRO_5040470687" evidence="3">
    <location>
        <begin position="30"/>
        <end position="1379"/>
    </location>
</feature>
<dbReference type="InterPro" id="IPR003100">
    <property type="entry name" value="PAZ_dom"/>
</dbReference>
<evidence type="ECO:0000256" key="1">
    <source>
        <dbReference type="RuleBase" id="RU361178"/>
    </source>
</evidence>
<gene>
    <name evidence="6" type="ORF">BDZ94DRAFT_1298079</name>
</gene>
<keyword evidence="3" id="KW-0732">Signal</keyword>
<dbReference type="Pfam" id="PF16487">
    <property type="entry name" value="ArgoMid"/>
    <property type="match status" value="1"/>
</dbReference>
<dbReference type="SMART" id="SM01163">
    <property type="entry name" value="DUF1785"/>
    <property type="match status" value="1"/>
</dbReference>
<dbReference type="InterPro" id="IPR032473">
    <property type="entry name" value="Argonaute_Mid_dom"/>
</dbReference>
<dbReference type="PANTHER" id="PTHR22891">
    <property type="entry name" value="EUKARYOTIC TRANSLATION INITIATION FACTOR 2C"/>
    <property type="match status" value="1"/>
</dbReference>
<dbReference type="InterPro" id="IPR003165">
    <property type="entry name" value="Piwi"/>
</dbReference>
<comment type="similarity">
    <text evidence="1">Belongs to the argonaute family.</text>
</comment>
<name>A0A9P6CER7_9AGAR</name>
<dbReference type="Pfam" id="PF02171">
    <property type="entry name" value="Piwi"/>
    <property type="match status" value="1"/>
</dbReference>
<dbReference type="GO" id="GO:0003723">
    <property type="term" value="F:RNA binding"/>
    <property type="evidence" value="ECO:0007669"/>
    <property type="project" value="InterPro"/>
</dbReference>
<reference evidence="6" key="1">
    <citation type="submission" date="2020-11" db="EMBL/GenBank/DDBJ databases">
        <authorList>
            <consortium name="DOE Joint Genome Institute"/>
            <person name="Ahrendt S."/>
            <person name="Riley R."/>
            <person name="Andreopoulos W."/>
            <person name="Labutti K."/>
            <person name="Pangilinan J."/>
            <person name="Ruiz-Duenas F.J."/>
            <person name="Barrasa J.M."/>
            <person name="Sanchez-Garcia M."/>
            <person name="Camarero S."/>
            <person name="Miyauchi S."/>
            <person name="Serrano A."/>
            <person name="Linde D."/>
            <person name="Babiker R."/>
            <person name="Drula E."/>
            <person name="Ayuso-Fernandez I."/>
            <person name="Pacheco R."/>
            <person name="Padilla G."/>
            <person name="Ferreira P."/>
            <person name="Barriuso J."/>
            <person name="Kellner H."/>
            <person name="Castanera R."/>
            <person name="Alfaro M."/>
            <person name="Ramirez L."/>
            <person name="Pisabarro A.G."/>
            <person name="Kuo A."/>
            <person name="Tritt A."/>
            <person name="Lipzen A."/>
            <person name="He G."/>
            <person name="Yan M."/>
            <person name="Ng V."/>
            <person name="Cullen D."/>
            <person name="Martin F."/>
            <person name="Rosso M.-N."/>
            <person name="Henrissat B."/>
            <person name="Hibbett D."/>
            <person name="Martinez A.T."/>
            <person name="Grigoriev I.V."/>
        </authorList>
    </citation>
    <scope>NUCLEOTIDE SEQUENCE</scope>
    <source>
        <strain evidence="6">CBS 247.69</strain>
    </source>
</reference>
<feature type="domain" description="PAZ" evidence="4">
    <location>
        <begin position="747"/>
        <end position="854"/>
    </location>
</feature>
<evidence type="ECO:0000313" key="7">
    <source>
        <dbReference type="Proteomes" id="UP000807353"/>
    </source>
</evidence>
<dbReference type="SUPFAM" id="SSF53098">
    <property type="entry name" value="Ribonuclease H-like"/>
    <property type="match status" value="1"/>
</dbReference>
<dbReference type="Gene3D" id="3.30.420.10">
    <property type="entry name" value="Ribonuclease H-like superfamily/Ribonuclease H"/>
    <property type="match status" value="1"/>
</dbReference>
<evidence type="ECO:0000313" key="6">
    <source>
        <dbReference type="EMBL" id="KAF9463147.1"/>
    </source>
</evidence>
<dbReference type="OrthoDB" id="10252740at2759"/>